<keyword evidence="5" id="KW-0963">Cytoplasm</keyword>
<evidence type="ECO:0000256" key="6">
    <source>
        <dbReference type="ARBA" id="ARBA00022491"/>
    </source>
</evidence>
<keyword evidence="10" id="KW-0547">Nucleotide-binding</keyword>
<dbReference type="EnsemblMetazoa" id="PPAI002137-RA">
    <property type="protein sequence ID" value="PPAI002137-PA"/>
    <property type="gene ID" value="PPAI002137"/>
</dbReference>
<feature type="site" description="Electron transfer via tryptophanyl radical" evidence="19">
    <location>
        <position position="12"/>
    </location>
</feature>
<keyword evidence="17" id="KW-0539">Nucleus</keyword>
<keyword evidence="9 18" id="KW-0285">Flavoprotein</keyword>
<dbReference type="InterPro" id="IPR036134">
    <property type="entry name" value="Crypto/Photolyase_FAD-like_sf"/>
</dbReference>
<dbReference type="GO" id="GO:0048471">
    <property type="term" value="C:perinuclear region of cytoplasm"/>
    <property type="evidence" value="ECO:0007669"/>
    <property type="project" value="UniProtKB-SubCell"/>
</dbReference>
<evidence type="ECO:0000256" key="5">
    <source>
        <dbReference type="ARBA" id="ARBA00022490"/>
    </source>
</evidence>
<organism evidence="21 22">
    <name type="scientific">Phlebotomus papatasi</name>
    <name type="common">Sandfly</name>
    <dbReference type="NCBI Taxonomy" id="29031"/>
    <lineage>
        <taxon>Eukaryota</taxon>
        <taxon>Metazoa</taxon>
        <taxon>Ecdysozoa</taxon>
        <taxon>Arthropoda</taxon>
        <taxon>Hexapoda</taxon>
        <taxon>Insecta</taxon>
        <taxon>Pterygota</taxon>
        <taxon>Neoptera</taxon>
        <taxon>Endopterygota</taxon>
        <taxon>Diptera</taxon>
        <taxon>Nematocera</taxon>
        <taxon>Psychodoidea</taxon>
        <taxon>Psychodidae</taxon>
        <taxon>Phlebotomus</taxon>
        <taxon>Phlebotomus</taxon>
    </lineage>
</organism>
<dbReference type="GO" id="GO:0043153">
    <property type="term" value="P:entrainment of circadian clock by photoperiod"/>
    <property type="evidence" value="ECO:0007669"/>
    <property type="project" value="TreeGrafter"/>
</dbReference>
<dbReference type="GO" id="GO:0009881">
    <property type="term" value="F:photoreceptor activity"/>
    <property type="evidence" value="ECO:0007669"/>
    <property type="project" value="UniProtKB-KW"/>
</dbReference>
<dbReference type="PROSITE" id="PS00394">
    <property type="entry name" value="DNA_PHOTOLYASES_1_1"/>
    <property type="match status" value="1"/>
</dbReference>
<evidence type="ECO:0000256" key="7">
    <source>
        <dbReference type="ARBA" id="ARBA00022543"/>
    </source>
</evidence>
<keyword evidence="14" id="KW-0090">Biological rhythms</keyword>
<reference evidence="21" key="1">
    <citation type="submission" date="2022-08" db="UniProtKB">
        <authorList>
            <consortium name="EnsemblMetazoa"/>
        </authorList>
    </citation>
    <scope>IDENTIFICATION</scope>
    <source>
        <strain evidence="21">Israel</strain>
    </source>
</reference>
<feature type="site" description="Electron transfer via tryptophanyl radical" evidence="19">
    <location>
        <position position="91"/>
    </location>
</feature>
<evidence type="ECO:0000313" key="22">
    <source>
        <dbReference type="Proteomes" id="UP000092462"/>
    </source>
</evidence>
<dbReference type="Pfam" id="PF03441">
    <property type="entry name" value="FAD_binding_7"/>
    <property type="match status" value="1"/>
</dbReference>
<dbReference type="GO" id="GO:0006139">
    <property type="term" value="P:nucleobase-containing compound metabolic process"/>
    <property type="evidence" value="ECO:0007669"/>
    <property type="project" value="UniProtKB-ARBA"/>
</dbReference>
<accession>A0A1B0GM66</accession>
<evidence type="ECO:0000259" key="20">
    <source>
        <dbReference type="Pfam" id="PF03441"/>
    </source>
</evidence>
<evidence type="ECO:0000256" key="8">
    <source>
        <dbReference type="ARBA" id="ARBA00022606"/>
    </source>
</evidence>
<sequence length="220" mass="25101">MKDNIICLNIPWEKNPNPATIEAWKKGLTGFPLVDAAMRQLLAEGWLHHTLRNTVAGFLTRGVLWISWEVGIEHFLKYLLDADWSVCAGNWMWVSSSAFEQLLDTSKCCCPVAMANRLDPTGEYVKRYIPELKNLPQEFIHQPWKMPMELQEKLKCIIGVNYPAPIVNLKEASDRNLEAMQRLRDSLIARGAPKDGPPHCRPSNNAEILAFFRVPHPEMP</sequence>
<dbReference type="GO" id="GO:0045892">
    <property type="term" value="P:negative regulation of DNA-templated transcription"/>
    <property type="evidence" value="ECO:0007669"/>
    <property type="project" value="TreeGrafter"/>
</dbReference>
<keyword evidence="7" id="KW-0600">Photoreceptor protein</keyword>
<dbReference type="SUPFAM" id="SSF48173">
    <property type="entry name" value="Cryptochrome/photolyase FAD-binding domain"/>
    <property type="match status" value="1"/>
</dbReference>
<evidence type="ECO:0000256" key="15">
    <source>
        <dbReference type="ARBA" id="ARBA00023163"/>
    </source>
</evidence>
<dbReference type="GO" id="GO:0005634">
    <property type="term" value="C:nucleus"/>
    <property type="evidence" value="ECO:0007669"/>
    <property type="project" value="UniProtKB-SubCell"/>
</dbReference>
<keyword evidence="8" id="KW-0716">Sensory transduction</keyword>
<evidence type="ECO:0000256" key="3">
    <source>
        <dbReference type="ARBA" id="ARBA00005862"/>
    </source>
</evidence>
<keyword evidence="12" id="KW-0157">Chromophore</keyword>
<dbReference type="EMBL" id="AJVK01023996">
    <property type="status" value="NOT_ANNOTATED_CDS"/>
    <property type="molecule type" value="Genomic_DNA"/>
</dbReference>
<feature type="binding site" evidence="18">
    <location>
        <begin position="81"/>
        <end position="83"/>
    </location>
    <ligand>
        <name>FAD</name>
        <dbReference type="ChEBI" id="CHEBI:57692"/>
    </ligand>
</feature>
<evidence type="ECO:0000256" key="17">
    <source>
        <dbReference type="ARBA" id="ARBA00023242"/>
    </source>
</evidence>
<dbReference type="PANTHER" id="PTHR11455">
    <property type="entry name" value="CRYPTOCHROME"/>
    <property type="match status" value="1"/>
</dbReference>
<dbReference type="InterPro" id="IPR018394">
    <property type="entry name" value="DNA_photolyase_1_CS_C"/>
</dbReference>
<dbReference type="InterPro" id="IPR005101">
    <property type="entry name" value="Cryptochr/Photolyase_FAD-bd"/>
</dbReference>
<protein>
    <recommendedName>
        <fullName evidence="4">Cryptochrome-1</fullName>
    </recommendedName>
</protein>
<keyword evidence="11 18" id="KW-0274">FAD</keyword>
<dbReference type="VEuPathDB" id="VectorBase:PPAI002137"/>
<evidence type="ECO:0000256" key="13">
    <source>
        <dbReference type="ARBA" id="ARBA00023015"/>
    </source>
</evidence>
<evidence type="ECO:0000256" key="4">
    <source>
        <dbReference type="ARBA" id="ARBA00021159"/>
    </source>
</evidence>
<comment type="similarity">
    <text evidence="3">Belongs to the DNA photolyase class-1 family.</text>
</comment>
<keyword evidence="6" id="KW-0678">Repressor</keyword>
<evidence type="ECO:0000256" key="9">
    <source>
        <dbReference type="ARBA" id="ARBA00022630"/>
    </source>
</evidence>
<dbReference type="GO" id="GO:0032922">
    <property type="term" value="P:circadian regulation of gene expression"/>
    <property type="evidence" value="ECO:0007669"/>
    <property type="project" value="TreeGrafter"/>
</dbReference>
<comment type="subcellular location">
    <subcellularLocation>
        <location evidence="2">Cytoplasm</location>
        <location evidence="2">Perinuclear region</location>
    </subcellularLocation>
    <subcellularLocation>
        <location evidence="1">Nucleus</location>
    </subcellularLocation>
</comment>
<dbReference type="GO" id="GO:0071949">
    <property type="term" value="F:FAD binding"/>
    <property type="evidence" value="ECO:0007669"/>
    <property type="project" value="TreeGrafter"/>
</dbReference>
<keyword evidence="13" id="KW-0805">Transcription regulation</keyword>
<evidence type="ECO:0000256" key="19">
    <source>
        <dbReference type="PIRSR" id="PIRSR602081-2"/>
    </source>
</evidence>
<dbReference type="VEuPathDB" id="VectorBase:PPAPM1_005860"/>
<dbReference type="AlphaFoldDB" id="A0A1B0GM66"/>
<proteinExistence type="inferred from homology"/>
<keyword evidence="16" id="KW-0675">Receptor</keyword>
<dbReference type="PRINTS" id="PR00147">
    <property type="entry name" value="DNAPHOTLYASE"/>
</dbReference>
<evidence type="ECO:0000256" key="2">
    <source>
        <dbReference type="ARBA" id="ARBA00004556"/>
    </source>
</evidence>
<dbReference type="Gene3D" id="1.10.579.10">
    <property type="entry name" value="DNA Cyclobutane Dipyrimidine Photolyase, subunit A, domain 3"/>
    <property type="match status" value="1"/>
</dbReference>
<feature type="site" description="Electron transfer via tryptophanyl radical" evidence="19">
    <location>
        <position position="68"/>
    </location>
</feature>
<evidence type="ECO:0000256" key="16">
    <source>
        <dbReference type="ARBA" id="ARBA00023170"/>
    </source>
</evidence>
<feature type="domain" description="Cryptochrome/DNA photolyase FAD-binding" evidence="20">
    <location>
        <begin position="9"/>
        <end position="181"/>
    </location>
</feature>
<dbReference type="InterPro" id="IPR002081">
    <property type="entry name" value="Cryptochrome/DNA_photolyase_1"/>
</dbReference>
<keyword evidence="15" id="KW-0804">Transcription</keyword>
<evidence type="ECO:0000256" key="18">
    <source>
        <dbReference type="PIRSR" id="PIRSR602081-1"/>
    </source>
</evidence>
<evidence type="ECO:0000256" key="14">
    <source>
        <dbReference type="ARBA" id="ARBA00023108"/>
    </source>
</evidence>
<dbReference type="PANTHER" id="PTHR11455:SF17">
    <property type="entry name" value="CRYPTOCHROME-1"/>
    <property type="match status" value="1"/>
</dbReference>
<comment type="cofactor">
    <cofactor evidence="18">
        <name>FAD</name>
        <dbReference type="ChEBI" id="CHEBI:57692"/>
    </cofactor>
    <text evidence="18">Binds 1 FAD per subunit.</text>
</comment>
<dbReference type="GO" id="GO:0003677">
    <property type="term" value="F:DNA binding"/>
    <property type="evidence" value="ECO:0007669"/>
    <property type="project" value="TreeGrafter"/>
</dbReference>
<dbReference type="GO" id="GO:0006950">
    <property type="term" value="P:response to stress"/>
    <property type="evidence" value="ECO:0007669"/>
    <property type="project" value="UniProtKB-ARBA"/>
</dbReference>
<evidence type="ECO:0000256" key="11">
    <source>
        <dbReference type="ARBA" id="ARBA00022827"/>
    </source>
</evidence>
<evidence type="ECO:0000256" key="10">
    <source>
        <dbReference type="ARBA" id="ARBA00022741"/>
    </source>
</evidence>
<evidence type="ECO:0000256" key="1">
    <source>
        <dbReference type="ARBA" id="ARBA00004123"/>
    </source>
</evidence>
<keyword evidence="22" id="KW-1185">Reference proteome</keyword>
<evidence type="ECO:0000256" key="12">
    <source>
        <dbReference type="ARBA" id="ARBA00022991"/>
    </source>
</evidence>
<evidence type="ECO:0000313" key="21">
    <source>
        <dbReference type="EnsemblMetazoa" id="PPAI002137-PA"/>
    </source>
</evidence>
<name>A0A1B0GM66_PHLPP</name>
<dbReference type="Proteomes" id="UP000092462">
    <property type="component" value="Unassembled WGS sequence"/>
</dbReference>